<sequence>MFFPPLPSPDTHLLFALVFLRSLRYISPFFREILILILTRLIHPRSLLANFPLPPSHFPLHSSHSFSSLSPYPPLILPSTFPPPTPPPRPPIPEARFPTSPLPAPFEASPADIHGPSQRLTVPSRCHHRKITGRRKKSSRLDPRRWADPQRCRRQDNRHEIYA</sequence>
<feature type="compositionally biased region" description="Pro residues" evidence="1">
    <location>
        <begin position="79"/>
        <end position="93"/>
    </location>
</feature>
<evidence type="ECO:0000256" key="1">
    <source>
        <dbReference type="SAM" id="MobiDB-lite"/>
    </source>
</evidence>
<evidence type="ECO:0000313" key="3">
    <source>
        <dbReference type="Proteomes" id="UP000324222"/>
    </source>
</evidence>
<feature type="region of interest" description="Disordered" evidence="1">
    <location>
        <begin position="79"/>
        <end position="163"/>
    </location>
</feature>
<feature type="compositionally biased region" description="Basic and acidic residues" evidence="1">
    <location>
        <begin position="139"/>
        <end position="163"/>
    </location>
</feature>
<comment type="caution">
    <text evidence="2">The sequence shown here is derived from an EMBL/GenBank/DDBJ whole genome shotgun (WGS) entry which is preliminary data.</text>
</comment>
<gene>
    <name evidence="2" type="ORF">E2C01_059065</name>
</gene>
<evidence type="ECO:0000313" key="2">
    <source>
        <dbReference type="EMBL" id="MPC64943.1"/>
    </source>
</evidence>
<name>A0A5B7H4D6_PORTR</name>
<dbReference type="EMBL" id="VSRR010022739">
    <property type="protein sequence ID" value="MPC64943.1"/>
    <property type="molecule type" value="Genomic_DNA"/>
</dbReference>
<feature type="compositionally biased region" description="Basic residues" evidence="1">
    <location>
        <begin position="125"/>
        <end position="138"/>
    </location>
</feature>
<dbReference type="Proteomes" id="UP000324222">
    <property type="component" value="Unassembled WGS sequence"/>
</dbReference>
<accession>A0A5B7H4D6</accession>
<protein>
    <submittedName>
        <fullName evidence="2">Uncharacterized protein</fullName>
    </submittedName>
</protein>
<dbReference type="AlphaFoldDB" id="A0A5B7H4D6"/>
<organism evidence="2 3">
    <name type="scientific">Portunus trituberculatus</name>
    <name type="common">Swimming crab</name>
    <name type="synonym">Neptunus trituberculatus</name>
    <dbReference type="NCBI Taxonomy" id="210409"/>
    <lineage>
        <taxon>Eukaryota</taxon>
        <taxon>Metazoa</taxon>
        <taxon>Ecdysozoa</taxon>
        <taxon>Arthropoda</taxon>
        <taxon>Crustacea</taxon>
        <taxon>Multicrustacea</taxon>
        <taxon>Malacostraca</taxon>
        <taxon>Eumalacostraca</taxon>
        <taxon>Eucarida</taxon>
        <taxon>Decapoda</taxon>
        <taxon>Pleocyemata</taxon>
        <taxon>Brachyura</taxon>
        <taxon>Eubrachyura</taxon>
        <taxon>Portunoidea</taxon>
        <taxon>Portunidae</taxon>
        <taxon>Portuninae</taxon>
        <taxon>Portunus</taxon>
    </lineage>
</organism>
<keyword evidence="3" id="KW-1185">Reference proteome</keyword>
<proteinExistence type="predicted"/>
<reference evidence="2 3" key="1">
    <citation type="submission" date="2019-05" db="EMBL/GenBank/DDBJ databases">
        <title>Another draft genome of Portunus trituberculatus and its Hox gene families provides insights of decapod evolution.</title>
        <authorList>
            <person name="Jeong J.-H."/>
            <person name="Song I."/>
            <person name="Kim S."/>
            <person name="Choi T."/>
            <person name="Kim D."/>
            <person name="Ryu S."/>
            <person name="Kim W."/>
        </authorList>
    </citation>
    <scope>NUCLEOTIDE SEQUENCE [LARGE SCALE GENOMIC DNA]</scope>
    <source>
        <tissue evidence="2">Muscle</tissue>
    </source>
</reference>